<dbReference type="PANTHER" id="PTHR11229">
    <property type="entry name" value="50S RIBOSOMAL PROTEIN L3"/>
    <property type="match status" value="1"/>
</dbReference>
<keyword evidence="2" id="KW-0689">Ribosomal protein</keyword>
<protein>
    <recommendedName>
        <fullName evidence="4">Large ribosomal subunit protein uL3m</fullName>
    </recommendedName>
</protein>
<dbReference type="EMBL" id="GIBP01005475">
    <property type="protein sequence ID" value="NDV34444.1"/>
    <property type="molecule type" value="Transcribed_RNA"/>
</dbReference>
<reference evidence="6" key="1">
    <citation type="journal article" date="2020" name="J. Eukaryot. Microbiol.">
        <title>De novo Sequencing, Assembly and Annotation of the Transcriptome for the Free-Living Testate Amoeba Arcella intermedia.</title>
        <authorList>
            <person name="Ribeiro G.M."/>
            <person name="Porfirio-Sousa A.L."/>
            <person name="Maurer-Alcala X.X."/>
            <person name="Katz L.A."/>
            <person name="Lahr D.J.G."/>
        </authorList>
    </citation>
    <scope>NUCLEOTIDE SEQUENCE</scope>
</reference>
<dbReference type="InterPro" id="IPR009000">
    <property type="entry name" value="Transl_B-barrel_sf"/>
</dbReference>
<evidence type="ECO:0000256" key="3">
    <source>
        <dbReference type="ARBA" id="ARBA00023274"/>
    </source>
</evidence>
<organism evidence="6">
    <name type="scientific">Arcella intermedia</name>
    <dbReference type="NCBI Taxonomy" id="1963864"/>
    <lineage>
        <taxon>Eukaryota</taxon>
        <taxon>Amoebozoa</taxon>
        <taxon>Tubulinea</taxon>
        <taxon>Elardia</taxon>
        <taxon>Arcellinida</taxon>
        <taxon>Sphaerothecina</taxon>
        <taxon>Arcellidae</taxon>
        <taxon>Arcella</taxon>
    </lineage>
</organism>
<dbReference type="Gene3D" id="3.30.160.810">
    <property type="match status" value="1"/>
</dbReference>
<evidence type="ECO:0000313" key="6">
    <source>
        <dbReference type="EMBL" id="NDV34444.1"/>
    </source>
</evidence>
<proteinExistence type="inferred from homology"/>
<dbReference type="GO" id="GO:0006412">
    <property type="term" value="P:translation"/>
    <property type="evidence" value="ECO:0007669"/>
    <property type="project" value="InterPro"/>
</dbReference>
<evidence type="ECO:0000256" key="1">
    <source>
        <dbReference type="ARBA" id="ARBA00006540"/>
    </source>
</evidence>
<dbReference type="FunFam" id="2.40.30.10:FF:000004">
    <property type="entry name" value="50S ribosomal protein L3"/>
    <property type="match status" value="1"/>
</dbReference>
<dbReference type="AlphaFoldDB" id="A0A6B2LBT8"/>
<accession>A0A6B2LBT8</accession>
<dbReference type="NCBIfam" id="TIGR03625">
    <property type="entry name" value="L3_bact"/>
    <property type="match status" value="1"/>
</dbReference>
<keyword evidence="3" id="KW-0687">Ribonucleoprotein</keyword>
<feature type="region of interest" description="Disordered" evidence="5">
    <location>
        <begin position="125"/>
        <end position="147"/>
    </location>
</feature>
<feature type="region of interest" description="Disordered" evidence="5">
    <location>
        <begin position="262"/>
        <end position="285"/>
    </location>
</feature>
<sequence length="285" mass="31776">MRGEVDLWGTVHPVTLVQLQNNEVIQVKGPKDHQSETVYSLQIGAGLRKWKNLSKPEMGHFAKHGIEPKEVVGEFRVTQDALLPVGTQIPITHFVVGQYLDVLGISKAHGTQGVMKRWGFSGGRASHGSSLQHRKPGSIAGGNTTPGRVWKGTHMAGRMGGDRITVQNLQLLKINTEDNILYIRGCIPGNKDSWVEVRDALKRPPRIPPPFPTHLPAIQPNRPVKKKKYLRIKFPDPYKKIRTIDWETKWADARIALRSAQQQGLLTDDGEGDDGDEDDDLFGEK</sequence>
<dbReference type="PANTHER" id="PTHR11229:SF8">
    <property type="entry name" value="LARGE RIBOSOMAL SUBUNIT PROTEIN UL3M"/>
    <property type="match status" value="1"/>
</dbReference>
<dbReference type="Pfam" id="PF00297">
    <property type="entry name" value="Ribosomal_L3"/>
    <property type="match status" value="1"/>
</dbReference>
<name>A0A6B2LBT8_9EUKA</name>
<evidence type="ECO:0000256" key="4">
    <source>
        <dbReference type="ARBA" id="ARBA00035209"/>
    </source>
</evidence>
<evidence type="ECO:0000256" key="2">
    <source>
        <dbReference type="ARBA" id="ARBA00022980"/>
    </source>
</evidence>
<dbReference type="SUPFAM" id="SSF50447">
    <property type="entry name" value="Translation proteins"/>
    <property type="match status" value="1"/>
</dbReference>
<comment type="similarity">
    <text evidence="1">Belongs to the universal ribosomal protein uL3 family.</text>
</comment>
<dbReference type="InterPro" id="IPR019927">
    <property type="entry name" value="Ribosomal_uL3_bac/org-type"/>
</dbReference>
<dbReference type="GO" id="GO:0003735">
    <property type="term" value="F:structural constituent of ribosome"/>
    <property type="evidence" value="ECO:0007669"/>
    <property type="project" value="InterPro"/>
</dbReference>
<evidence type="ECO:0000256" key="5">
    <source>
        <dbReference type="SAM" id="MobiDB-lite"/>
    </source>
</evidence>
<dbReference type="FunFam" id="3.30.160.810:FF:000001">
    <property type="entry name" value="50S ribosomal protein L3"/>
    <property type="match status" value="1"/>
</dbReference>
<dbReference type="GO" id="GO:0005762">
    <property type="term" value="C:mitochondrial large ribosomal subunit"/>
    <property type="evidence" value="ECO:0007669"/>
    <property type="project" value="TreeGrafter"/>
</dbReference>
<dbReference type="InterPro" id="IPR000597">
    <property type="entry name" value="Ribosomal_uL3"/>
</dbReference>
<dbReference type="Gene3D" id="2.40.30.10">
    <property type="entry name" value="Translation factors"/>
    <property type="match status" value="1"/>
</dbReference>
<feature type="compositionally biased region" description="Acidic residues" evidence="5">
    <location>
        <begin position="268"/>
        <end position="285"/>
    </location>
</feature>